<dbReference type="EMBL" id="JBBEST010000014">
    <property type="protein sequence ID" value="MFM1348801.1"/>
    <property type="molecule type" value="Genomic_DNA"/>
</dbReference>
<sequence>MRPSYGSIFQKTVLATASMLLLNSNLSAADDGTISFTGKISDVTCVVTGGTEDGSASQGGDFTVGLKEVSTSALTVAEEKAGDTKFYIKLSGSNCTDGKTANIIYERAQSTAIDPVTGRLKNMANSSGAAKNVQIAILNHDKNPLNLNNGQISHQPQVITSNTARFDYWAQYVATDGAASAGDVETSVVYSVAYN</sequence>
<dbReference type="Pfam" id="PF00419">
    <property type="entry name" value="Fimbrial"/>
    <property type="match status" value="1"/>
</dbReference>
<dbReference type="PANTHER" id="PTHR33420">
    <property type="entry name" value="FIMBRIAL SUBUNIT ELFA-RELATED"/>
    <property type="match status" value="1"/>
</dbReference>
<accession>A0ABW9F3A1</accession>
<comment type="similarity">
    <text evidence="2">Belongs to the fimbrial protein family.</text>
</comment>
<evidence type="ECO:0000313" key="8">
    <source>
        <dbReference type="Proteomes" id="UP001629523"/>
    </source>
</evidence>
<dbReference type="SUPFAM" id="SSF49401">
    <property type="entry name" value="Bacterial adhesins"/>
    <property type="match status" value="1"/>
</dbReference>
<evidence type="ECO:0000256" key="3">
    <source>
        <dbReference type="ARBA" id="ARBA00022729"/>
    </source>
</evidence>
<evidence type="ECO:0000259" key="6">
    <source>
        <dbReference type="Pfam" id="PF00419"/>
    </source>
</evidence>
<name>A0ABW9F3A1_9GAMM</name>
<dbReference type="InterPro" id="IPR008966">
    <property type="entry name" value="Adhesion_dom_sf"/>
</dbReference>
<evidence type="ECO:0000256" key="5">
    <source>
        <dbReference type="SAM" id="SignalP"/>
    </source>
</evidence>
<dbReference type="InterPro" id="IPR036937">
    <property type="entry name" value="Adhesion_dom_fimbrial_sf"/>
</dbReference>
<dbReference type="InterPro" id="IPR050263">
    <property type="entry name" value="Bact_Fimbrial_Adh_Pro"/>
</dbReference>
<reference evidence="7 8" key="1">
    <citation type="journal article" date="2024" name="Infect. Genet. Evol.">
        <title>Characteristics and comparative genome analysis of Yersinia enterocolitica and related species associated with human infections in Switzerland 2019-2023.</title>
        <authorList>
            <person name="Stevens M.J.A."/>
            <person name="Horlbog J.A."/>
            <person name="Diethelm A."/>
            <person name="Stephan R."/>
            <person name="Nuesch-Inderbinen M."/>
        </authorList>
    </citation>
    <scope>NUCLEOTIDE SEQUENCE [LARGE SCALE GENOMIC DNA]</scope>
    <source>
        <strain evidence="7 8">N20-0302</strain>
    </source>
</reference>
<organism evidence="7 8">
    <name type="scientific">Yersinia proxima</name>
    <dbReference type="NCBI Taxonomy" id="2890316"/>
    <lineage>
        <taxon>Bacteria</taxon>
        <taxon>Pseudomonadati</taxon>
        <taxon>Pseudomonadota</taxon>
        <taxon>Gammaproteobacteria</taxon>
        <taxon>Enterobacterales</taxon>
        <taxon>Yersiniaceae</taxon>
        <taxon>Yersinia</taxon>
    </lineage>
</organism>
<feature type="chain" id="PRO_5045970843" evidence="5">
    <location>
        <begin position="30"/>
        <end position="195"/>
    </location>
</feature>
<keyword evidence="8" id="KW-1185">Reference proteome</keyword>
<comment type="caution">
    <text evidence="7">The sequence shown here is derived from an EMBL/GenBank/DDBJ whole genome shotgun (WGS) entry which is preliminary data.</text>
</comment>
<dbReference type="PANTHER" id="PTHR33420:SF3">
    <property type="entry name" value="FIMBRIAL SUBUNIT ELFA"/>
    <property type="match status" value="1"/>
</dbReference>
<feature type="signal peptide" evidence="5">
    <location>
        <begin position="1"/>
        <end position="29"/>
    </location>
</feature>
<dbReference type="Proteomes" id="UP001629523">
    <property type="component" value="Unassembled WGS sequence"/>
</dbReference>
<dbReference type="Gene3D" id="2.60.40.1090">
    <property type="entry name" value="Fimbrial-type adhesion domain"/>
    <property type="match status" value="1"/>
</dbReference>
<feature type="domain" description="Fimbrial-type adhesion" evidence="6">
    <location>
        <begin position="34"/>
        <end position="194"/>
    </location>
</feature>
<evidence type="ECO:0000256" key="4">
    <source>
        <dbReference type="ARBA" id="ARBA00023263"/>
    </source>
</evidence>
<evidence type="ECO:0000256" key="1">
    <source>
        <dbReference type="ARBA" id="ARBA00004561"/>
    </source>
</evidence>
<protein>
    <submittedName>
        <fullName evidence="7">Fimbrial protein</fullName>
    </submittedName>
</protein>
<dbReference type="RefSeq" id="WP_077175267.1">
    <property type="nucleotide sequence ID" value="NZ_CABHYX010000030.1"/>
</dbReference>
<proteinExistence type="inferred from homology"/>
<evidence type="ECO:0000313" key="7">
    <source>
        <dbReference type="EMBL" id="MFM1348801.1"/>
    </source>
</evidence>
<gene>
    <name evidence="7" type="ORF">WFP14_19860</name>
</gene>
<keyword evidence="4" id="KW-0281">Fimbrium</keyword>
<comment type="subcellular location">
    <subcellularLocation>
        <location evidence="1">Fimbrium</location>
    </subcellularLocation>
</comment>
<dbReference type="InterPro" id="IPR000259">
    <property type="entry name" value="Adhesion_dom_fimbrial"/>
</dbReference>
<evidence type="ECO:0000256" key="2">
    <source>
        <dbReference type="ARBA" id="ARBA00006671"/>
    </source>
</evidence>
<keyword evidence="3 5" id="KW-0732">Signal</keyword>